<dbReference type="InterPro" id="IPR020751">
    <property type="entry name" value="aa-tRNA-synth_I_codon-bd_sub2"/>
</dbReference>
<proteinExistence type="inferred from homology"/>
<evidence type="ECO:0000256" key="5">
    <source>
        <dbReference type="ARBA" id="ARBA00022840"/>
    </source>
</evidence>
<dbReference type="InterPro" id="IPR008925">
    <property type="entry name" value="aa_tRNA-synth_I_cd-bd_sf"/>
</dbReference>
<dbReference type="PANTHER" id="PTHR43311:SF2">
    <property type="entry name" value="GLUTAMATE--TRNA LIGASE, MITOCHONDRIAL-RELATED"/>
    <property type="match status" value="1"/>
</dbReference>
<evidence type="ECO:0000313" key="12">
    <source>
        <dbReference type="Proteomes" id="UP000219439"/>
    </source>
</evidence>
<comment type="subunit">
    <text evidence="8">Monomer.</text>
</comment>
<dbReference type="OrthoDB" id="9807503at2"/>
<dbReference type="Pfam" id="PF19269">
    <property type="entry name" value="Anticodon_2"/>
    <property type="match status" value="1"/>
</dbReference>
<dbReference type="InterPro" id="IPR020058">
    <property type="entry name" value="Glu/Gln-tRNA-synth_Ib_cat-dom"/>
</dbReference>
<dbReference type="GO" id="GO:0005737">
    <property type="term" value="C:cytoplasm"/>
    <property type="evidence" value="ECO:0007669"/>
    <property type="project" value="UniProtKB-SubCell"/>
</dbReference>
<dbReference type="Gene3D" id="3.40.50.620">
    <property type="entry name" value="HUPs"/>
    <property type="match status" value="1"/>
</dbReference>
<dbReference type="InterPro" id="IPR001412">
    <property type="entry name" value="aa-tRNA-synth_I_CS"/>
</dbReference>
<accession>A0A285NFB3</accession>
<evidence type="ECO:0000256" key="2">
    <source>
        <dbReference type="ARBA" id="ARBA00022490"/>
    </source>
</evidence>
<keyword evidence="5 8" id="KW-0067">ATP-binding</keyword>
<feature type="domain" description="Aminoacyl-tRNA synthetase class I anticodon-binding" evidence="10">
    <location>
        <begin position="370"/>
        <end position="445"/>
    </location>
</feature>
<feature type="binding site" evidence="8">
    <location>
        <position position="243"/>
    </location>
    <ligand>
        <name>ATP</name>
        <dbReference type="ChEBI" id="CHEBI:30616"/>
    </ligand>
</feature>
<evidence type="ECO:0000256" key="8">
    <source>
        <dbReference type="HAMAP-Rule" id="MF_00022"/>
    </source>
</evidence>
<dbReference type="InterPro" id="IPR004527">
    <property type="entry name" value="Glu-tRNA-ligase_bac/mito"/>
</dbReference>
<keyword evidence="4 8" id="KW-0547">Nucleotide-binding</keyword>
<dbReference type="AlphaFoldDB" id="A0A285NFB3"/>
<evidence type="ECO:0000256" key="7">
    <source>
        <dbReference type="ARBA" id="ARBA00023146"/>
    </source>
</evidence>
<dbReference type="EMBL" id="OBEL01000001">
    <property type="protein sequence ID" value="SNZ08139.1"/>
    <property type="molecule type" value="Genomic_DNA"/>
</dbReference>
<dbReference type="InterPro" id="IPR049940">
    <property type="entry name" value="GluQ/Sye"/>
</dbReference>
<dbReference type="InterPro" id="IPR045462">
    <property type="entry name" value="aa-tRNA-synth_I_cd-bd"/>
</dbReference>
<comment type="similarity">
    <text evidence="1 8">Belongs to the class-I aminoacyl-tRNA synthetase family. Glutamate--tRNA ligase type 1 subfamily.</text>
</comment>
<dbReference type="Pfam" id="PF00749">
    <property type="entry name" value="tRNA-synt_1c"/>
    <property type="match status" value="1"/>
</dbReference>
<evidence type="ECO:0000259" key="9">
    <source>
        <dbReference type="Pfam" id="PF00749"/>
    </source>
</evidence>
<dbReference type="Proteomes" id="UP000219439">
    <property type="component" value="Unassembled WGS sequence"/>
</dbReference>
<gene>
    <name evidence="8" type="primary">gltX</name>
    <name evidence="11" type="ORF">SAMN06265368_1473</name>
</gene>
<keyword evidence="6 8" id="KW-0648">Protein biosynthesis</keyword>
<dbReference type="GO" id="GO:0004818">
    <property type="term" value="F:glutamate-tRNA ligase activity"/>
    <property type="evidence" value="ECO:0007669"/>
    <property type="project" value="UniProtKB-UniRule"/>
</dbReference>
<feature type="domain" description="Glutamyl/glutaminyl-tRNA synthetase class Ib catalytic" evidence="9">
    <location>
        <begin position="5"/>
        <end position="306"/>
    </location>
</feature>
<dbReference type="HAMAP" id="MF_00022">
    <property type="entry name" value="Glu_tRNA_synth_type1"/>
    <property type="match status" value="1"/>
</dbReference>
<dbReference type="GO" id="GO:0006424">
    <property type="term" value="P:glutamyl-tRNA aminoacylation"/>
    <property type="evidence" value="ECO:0007669"/>
    <property type="project" value="UniProtKB-UniRule"/>
</dbReference>
<keyword evidence="12" id="KW-1185">Reference proteome</keyword>
<dbReference type="Gene3D" id="1.10.10.350">
    <property type="match status" value="1"/>
</dbReference>
<evidence type="ECO:0000259" key="10">
    <source>
        <dbReference type="Pfam" id="PF19269"/>
    </source>
</evidence>
<dbReference type="SUPFAM" id="SSF48163">
    <property type="entry name" value="An anticodon-binding domain of class I aminoacyl-tRNA synthetases"/>
    <property type="match status" value="1"/>
</dbReference>
<comment type="subcellular location">
    <subcellularLocation>
        <location evidence="8">Cytoplasm</location>
    </subcellularLocation>
</comment>
<dbReference type="InterPro" id="IPR014729">
    <property type="entry name" value="Rossmann-like_a/b/a_fold"/>
</dbReference>
<dbReference type="EC" id="6.1.1.17" evidence="8"/>
<dbReference type="InterPro" id="IPR000924">
    <property type="entry name" value="Glu/Gln-tRNA-synth"/>
</dbReference>
<feature type="short sequence motif" description="'KMSKS' region" evidence="8">
    <location>
        <begin position="240"/>
        <end position="244"/>
    </location>
</feature>
<evidence type="ECO:0000256" key="1">
    <source>
        <dbReference type="ARBA" id="ARBA00007894"/>
    </source>
</evidence>
<keyword evidence="7 8" id="KW-0030">Aminoacyl-tRNA synthetase</keyword>
<comment type="caution">
    <text evidence="8">Lacks conserved residue(s) required for the propagation of feature annotation.</text>
</comment>
<dbReference type="GO" id="GO:0005524">
    <property type="term" value="F:ATP binding"/>
    <property type="evidence" value="ECO:0007669"/>
    <property type="project" value="UniProtKB-UniRule"/>
</dbReference>
<protein>
    <recommendedName>
        <fullName evidence="8">Glutamate--tRNA ligase</fullName>
        <ecNumber evidence="8">6.1.1.17</ecNumber>
    </recommendedName>
    <alternativeName>
        <fullName evidence="8">Glutamyl-tRNA synthetase</fullName>
        <shortName evidence="8">GluRS</shortName>
    </alternativeName>
</protein>
<comment type="function">
    <text evidence="8">Catalyzes the attachment of glutamate to tRNA(Glu) in a two-step reaction: glutamate is first activated by ATP to form Glu-AMP and then transferred to the acceptor end of tRNA(Glu).</text>
</comment>
<reference evidence="11 12" key="1">
    <citation type="submission" date="2017-09" db="EMBL/GenBank/DDBJ databases">
        <authorList>
            <person name="Ehlers B."/>
            <person name="Leendertz F.H."/>
        </authorList>
    </citation>
    <scope>NUCLEOTIDE SEQUENCE [LARGE SCALE GENOMIC DNA]</scope>
    <source>
        <strain evidence="11 12">DSM 18289</strain>
    </source>
</reference>
<feature type="short sequence motif" description="'HIGH' region" evidence="8">
    <location>
        <begin position="9"/>
        <end position="19"/>
    </location>
</feature>
<dbReference type="PROSITE" id="PS00178">
    <property type="entry name" value="AA_TRNA_LIGASE_I"/>
    <property type="match status" value="1"/>
</dbReference>
<comment type="catalytic activity">
    <reaction evidence="8">
        <text>tRNA(Glu) + L-glutamate + ATP = L-glutamyl-tRNA(Glu) + AMP + diphosphate</text>
        <dbReference type="Rhea" id="RHEA:23540"/>
        <dbReference type="Rhea" id="RHEA-COMP:9663"/>
        <dbReference type="Rhea" id="RHEA-COMP:9680"/>
        <dbReference type="ChEBI" id="CHEBI:29985"/>
        <dbReference type="ChEBI" id="CHEBI:30616"/>
        <dbReference type="ChEBI" id="CHEBI:33019"/>
        <dbReference type="ChEBI" id="CHEBI:78442"/>
        <dbReference type="ChEBI" id="CHEBI:78520"/>
        <dbReference type="ChEBI" id="CHEBI:456215"/>
        <dbReference type="EC" id="6.1.1.17"/>
    </reaction>
</comment>
<dbReference type="SUPFAM" id="SSF52374">
    <property type="entry name" value="Nucleotidylyl transferase"/>
    <property type="match status" value="1"/>
</dbReference>
<evidence type="ECO:0000256" key="3">
    <source>
        <dbReference type="ARBA" id="ARBA00022598"/>
    </source>
</evidence>
<evidence type="ECO:0000313" key="11">
    <source>
        <dbReference type="EMBL" id="SNZ08139.1"/>
    </source>
</evidence>
<dbReference type="NCBIfam" id="TIGR00464">
    <property type="entry name" value="gltX_bact"/>
    <property type="match status" value="1"/>
</dbReference>
<dbReference type="GO" id="GO:0000049">
    <property type="term" value="F:tRNA binding"/>
    <property type="evidence" value="ECO:0007669"/>
    <property type="project" value="InterPro"/>
</dbReference>
<organism evidence="11 12">
    <name type="scientific">Cohaesibacter gelatinilyticus</name>
    <dbReference type="NCBI Taxonomy" id="372072"/>
    <lineage>
        <taxon>Bacteria</taxon>
        <taxon>Pseudomonadati</taxon>
        <taxon>Pseudomonadota</taxon>
        <taxon>Alphaproteobacteria</taxon>
        <taxon>Hyphomicrobiales</taxon>
        <taxon>Cohaesibacteraceae</taxon>
    </lineage>
</organism>
<name>A0A285NFB3_9HYPH</name>
<keyword evidence="2 8" id="KW-0963">Cytoplasm</keyword>
<dbReference type="PANTHER" id="PTHR43311">
    <property type="entry name" value="GLUTAMATE--TRNA LIGASE"/>
    <property type="match status" value="1"/>
</dbReference>
<dbReference type="RefSeq" id="WP_097152640.1">
    <property type="nucleotide sequence ID" value="NZ_OBEL01000001.1"/>
</dbReference>
<dbReference type="PRINTS" id="PR00987">
    <property type="entry name" value="TRNASYNTHGLU"/>
</dbReference>
<evidence type="ECO:0000256" key="4">
    <source>
        <dbReference type="ARBA" id="ARBA00022741"/>
    </source>
</evidence>
<evidence type="ECO:0000256" key="6">
    <source>
        <dbReference type="ARBA" id="ARBA00022917"/>
    </source>
</evidence>
<sequence>MAEIVRFAPSPTGNIHIGNARTALINWLVAVKSGGEFILRYDDTDAERSRQEYADGIAVDLDWLGIKPHRVEKQSARMASYDEVAQKLKDMGRLYPCYETADELDRKRKRQRARGLPPVYDRAALNLTDEQKTAFEAEGRKPHWRFLLDQETVSWVDGVRGEQSIECDSVSDPVLIRGDGTYLYTLPSVIDDIDMGVTMVIRGDDHVTNTAVQIQLFQLLAGKVPNFAHHNLLTSATGEGLSKRLGSLSLQSMRQDGYEALAVAIFAVIIGTSEPVQPLADMQALADLFALDKVSRNASKFDMADLGPLNARLLHEKSFDEVSTRLEADQVGGDEAFWLAIRGNIEKLGDAKEWWNIVEQGLPADAVSKSDDDADFYATAKSLLPAEPWDNTTWKVWTTAVKGETGRKGKGLFMPLRVALTGRGHGPELAAFLPILGYQRTLDRLS</sequence>
<keyword evidence="3 8" id="KW-0436">Ligase</keyword>